<organism evidence="8 9">
    <name type="scientific">Rotaria magnacalcarata</name>
    <dbReference type="NCBI Taxonomy" id="392030"/>
    <lineage>
        <taxon>Eukaryota</taxon>
        <taxon>Metazoa</taxon>
        <taxon>Spiralia</taxon>
        <taxon>Gnathifera</taxon>
        <taxon>Rotifera</taxon>
        <taxon>Eurotatoria</taxon>
        <taxon>Bdelloidea</taxon>
        <taxon>Philodinida</taxon>
        <taxon>Philodinidae</taxon>
        <taxon>Rotaria</taxon>
    </lineage>
</organism>
<dbReference type="PANTHER" id="PTHR20886">
    <property type="entry name" value="VANG-LIKE PROTEIN"/>
    <property type="match status" value="1"/>
</dbReference>
<feature type="transmembrane region" description="Helical" evidence="7">
    <location>
        <begin position="30"/>
        <end position="48"/>
    </location>
</feature>
<proteinExistence type="inferred from homology"/>
<keyword evidence="5 7" id="KW-0472">Membrane</keyword>
<keyword evidence="3 7" id="KW-0812">Transmembrane</keyword>
<evidence type="ECO:0000256" key="5">
    <source>
        <dbReference type="ARBA" id="ARBA00023136"/>
    </source>
</evidence>
<evidence type="ECO:0000256" key="4">
    <source>
        <dbReference type="ARBA" id="ARBA00022989"/>
    </source>
</evidence>
<dbReference type="GO" id="GO:0005886">
    <property type="term" value="C:plasma membrane"/>
    <property type="evidence" value="ECO:0007669"/>
    <property type="project" value="UniProtKB-SubCell"/>
</dbReference>
<keyword evidence="2" id="KW-1003">Cell membrane</keyword>
<accession>A0A821NN56</accession>
<evidence type="ECO:0000256" key="2">
    <source>
        <dbReference type="ARBA" id="ARBA00022475"/>
    </source>
</evidence>
<dbReference type="EMBL" id="CAJOBG010124713">
    <property type="protein sequence ID" value="CAF4790774.1"/>
    <property type="molecule type" value="Genomic_DNA"/>
</dbReference>
<evidence type="ECO:0000313" key="8">
    <source>
        <dbReference type="EMBL" id="CAF4790774.1"/>
    </source>
</evidence>
<dbReference type="AlphaFoldDB" id="A0A821NN56"/>
<evidence type="ECO:0000256" key="3">
    <source>
        <dbReference type="ARBA" id="ARBA00022692"/>
    </source>
</evidence>
<dbReference type="InterPro" id="IPR009539">
    <property type="entry name" value="VANGL"/>
</dbReference>
<evidence type="ECO:0000256" key="7">
    <source>
        <dbReference type="SAM" id="Phobius"/>
    </source>
</evidence>
<comment type="similarity">
    <text evidence="6">Belongs to the Vang family.</text>
</comment>
<name>A0A821NN56_9BILA</name>
<sequence length="74" mass="8932">YWLYYIFKLLQPNVENYEKILSMTSTYEDLLLFLLLLVVVVLETRWLYPKWIVKVVRSPDGETRQYTIGNTLID</sequence>
<keyword evidence="4 7" id="KW-1133">Transmembrane helix</keyword>
<feature type="non-terminal residue" evidence="8">
    <location>
        <position position="1"/>
    </location>
</feature>
<dbReference type="Pfam" id="PF06638">
    <property type="entry name" value="Strabismus"/>
    <property type="match status" value="1"/>
</dbReference>
<keyword evidence="9" id="KW-1185">Reference proteome</keyword>
<protein>
    <submittedName>
        <fullName evidence="8">Uncharacterized protein</fullName>
    </submittedName>
</protein>
<comment type="caution">
    <text evidence="8">The sequence shown here is derived from an EMBL/GenBank/DDBJ whole genome shotgun (WGS) entry which is preliminary data.</text>
</comment>
<reference evidence="8" key="1">
    <citation type="submission" date="2021-02" db="EMBL/GenBank/DDBJ databases">
        <authorList>
            <person name="Nowell W R."/>
        </authorList>
    </citation>
    <scope>NUCLEOTIDE SEQUENCE</scope>
</reference>
<evidence type="ECO:0000256" key="6">
    <source>
        <dbReference type="ARBA" id="ARBA00025718"/>
    </source>
</evidence>
<gene>
    <name evidence="8" type="ORF">OVN521_LOCUS51485</name>
</gene>
<dbReference type="Proteomes" id="UP000663866">
    <property type="component" value="Unassembled WGS sequence"/>
</dbReference>
<evidence type="ECO:0000256" key="1">
    <source>
        <dbReference type="ARBA" id="ARBA00004651"/>
    </source>
</evidence>
<comment type="subcellular location">
    <subcellularLocation>
        <location evidence="1">Cell membrane</location>
        <topology evidence="1">Multi-pass membrane protein</topology>
    </subcellularLocation>
</comment>
<evidence type="ECO:0000313" key="9">
    <source>
        <dbReference type="Proteomes" id="UP000663866"/>
    </source>
</evidence>